<protein>
    <recommendedName>
        <fullName evidence="3">DUF833 domain-containing protein</fullName>
    </recommendedName>
</protein>
<dbReference type="EMBL" id="JAVRRG010000050">
    <property type="protein sequence ID" value="KAK5092913.1"/>
    <property type="molecule type" value="Genomic_DNA"/>
</dbReference>
<evidence type="ECO:0008006" key="3">
    <source>
        <dbReference type="Google" id="ProtNLM"/>
    </source>
</evidence>
<proteinExistence type="predicted"/>
<dbReference type="Proteomes" id="UP001345013">
    <property type="component" value="Unassembled WGS sequence"/>
</dbReference>
<reference evidence="1 2" key="1">
    <citation type="submission" date="2023-08" db="EMBL/GenBank/DDBJ databases">
        <title>Black Yeasts Isolated from many extreme environments.</title>
        <authorList>
            <person name="Coleine C."/>
            <person name="Stajich J.E."/>
            <person name="Selbmann L."/>
        </authorList>
    </citation>
    <scope>NUCLEOTIDE SEQUENCE [LARGE SCALE GENOMIC DNA]</scope>
    <source>
        <strain evidence="1 2">CCFEE 5885</strain>
    </source>
</reference>
<gene>
    <name evidence="1" type="ORF">LTR24_004708</name>
</gene>
<evidence type="ECO:0000313" key="2">
    <source>
        <dbReference type="Proteomes" id="UP001345013"/>
    </source>
</evidence>
<name>A0ABR0KBF3_9EURO</name>
<accession>A0ABR0KBF3</accession>
<dbReference type="PANTHER" id="PTHR17985">
    <property type="entry name" value="SER/THR-RICH PROTEIN T10 IN DGCR REGION"/>
    <property type="match status" value="1"/>
</dbReference>
<sequence>MCIALLSTAHPKYKLILLDNRDEYINRPTADATWWPSYPDVLGGRDLLREVQGTWLGVTKSGKIAVLTNFREDRPPAPSAVSRGEIIKKFLTEDVGSTEQFVTEVVNQGVARDAGGFSLVCGHIGKGDQLAVISNRAQSGAEVPWICGHVVQTVGLSNTSFGDRTWPKVLDGEELMLKAIRENISDDKGEEELIESFLALLSDDALTRKGLDPKEGLQTHILELRNTIRVPPLGRQDMPDLPPDEIAAAKNDEVTRVLGNRQKGAASKQLGIDGIYATQKQTVILVDQDDRVRFVERTLFDNDCKPVTGKEGTIDTTFQIEVPPTK</sequence>
<evidence type="ECO:0000313" key="1">
    <source>
        <dbReference type="EMBL" id="KAK5092913.1"/>
    </source>
</evidence>
<dbReference type="Pfam" id="PF05742">
    <property type="entry name" value="TANGO2"/>
    <property type="match status" value="1"/>
</dbReference>
<comment type="caution">
    <text evidence="1">The sequence shown here is derived from an EMBL/GenBank/DDBJ whole genome shotgun (WGS) entry which is preliminary data.</text>
</comment>
<dbReference type="PANTHER" id="PTHR17985:SF8">
    <property type="entry name" value="TRANSPORT AND GOLGI ORGANIZATION PROTEIN 2 HOMOLOG"/>
    <property type="match status" value="1"/>
</dbReference>
<dbReference type="InterPro" id="IPR008551">
    <property type="entry name" value="TANGO2"/>
</dbReference>
<organism evidence="1 2">
    <name type="scientific">Lithohypha guttulata</name>
    <dbReference type="NCBI Taxonomy" id="1690604"/>
    <lineage>
        <taxon>Eukaryota</taxon>
        <taxon>Fungi</taxon>
        <taxon>Dikarya</taxon>
        <taxon>Ascomycota</taxon>
        <taxon>Pezizomycotina</taxon>
        <taxon>Eurotiomycetes</taxon>
        <taxon>Chaetothyriomycetidae</taxon>
        <taxon>Chaetothyriales</taxon>
        <taxon>Trichomeriaceae</taxon>
        <taxon>Lithohypha</taxon>
    </lineage>
</organism>
<keyword evidence="2" id="KW-1185">Reference proteome</keyword>